<gene>
    <name evidence="2" type="ORF">DB44_BZ00050</name>
</gene>
<name>A0A0C1JZX5_9BACT</name>
<dbReference type="Proteomes" id="UP000031465">
    <property type="component" value="Unassembled WGS sequence"/>
</dbReference>
<organism evidence="2 3">
    <name type="scientific">Candidatus Protochlamydia amoebophila</name>
    <dbReference type="NCBI Taxonomy" id="362787"/>
    <lineage>
        <taxon>Bacteria</taxon>
        <taxon>Pseudomonadati</taxon>
        <taxon>Chlamydiota</taxon>
        <taxon>Chlamydiia</taxon>
        <taxon>Parachlamydiales</taxon>
        <taxon>Parachlamydiaceae</taxon>
        <taxon>Candidatus Protochlamydia</taxon>
    </lineage>
</organism>
<comment type="caution">
    <text evidence="2">The sequence shown here is derived from an EMBL/GenBank/DDBJ whole genome shotgun (WGS) entry which is preliminary data.</text>
</comment>
<protein>
    <submittedName>
        <fullName evidence="2">Uncharacterized protein</fullName>
    </submittedName>
</protein>
<evidence type="ECO:0000256" key="1">
    <source>
        <dbReference type="SAM" id="MobiDB-lite"/>
    </source>
</evidence>
<accession>A0A0C1JZX5</accession>
<feature type="region of interest" description="Disordered" evidence="1">
    <location>
        <begin position="75"/>
        <end position="108"/>
    </location>
</feature>
<proteinExistence type="predicted"/>
<dbReference type="PATRIC" id="fig|362787.3.peg.735"/>
<dbReference type="AlphaFoldDB" id="A0A0C1JZX5"/>
<feature type="compositionally biased region" description="Basic and acidic residues" evidence="1">
    <location>
        <begin position="75"/>
        <end position="93"/>
    </location>
</feature>
<evidence type="ECO:0000313" key="3">
    <source>
        <dbReference type="Proteomes" id="UP000031465"/>
    </source>
</evidence>
<evidence type="ECO:0000313" key="2">
    <source>
        <dbReference type="EMBL" id="KIC72827.1"/>
    </source>
</evidence>
<sequence>MMEKKIRFTNESLSKNFTSNFELVNYAIRLAENMIKSGRDTRVKSDIQNRAMLILEEIYEGKDIFDEIKEVSGRLSHNNETHPHEYIHEEKTERRKYRTAGVSSDDEI</sequence>
<dbReference type="EMBL" id="JSAN01000046">
    <property type="protein sequence ID" value="KIC72827.1"/>
    <property type="molecule type" value="Genomic_DNA"/>
</dbReference>
<reference evidence="2 3" key="1">
    <citation type="journal article" date="2014" name="Mol. Biol. Evol.">
        <title>Massive expansion of Ubiquitination-related gene families within the Chlamydiae.</title>
        <authorList>
            <person name="Domman D."/>
            <person name="Collingro A."/>
            <person name="Lagkouvardos I."/>
            <person name="Gehre L."/>
            <person name="Weinmaier T."/>
            <person name="Rattei T."/>
            <person name="Subtil A."/>
            <person name="Horn M."/>
        </authorList>
    </citation>
    <scope>NUCLEOTIDE SEQUENCE [LARGE SCALE GENOMIC DNA]</scope>
    <source>
        <strain evidence="2 3">EI2</strain>
    </source>
</reference>